<dbReference type="Pfam" id="PF00483">
    <property type="entry name" value="NTP_transferase"/>
    <property type="match status" value="1"/>
</dbReference>
<dbReference type="NCBIfam" id="TIGR01099">
    <property type="entry name" value="galU"/>
    <property type="match status" value="1"/>
</dbReference>
<evidence type="ECO:0000256" key="7">
    <source>
        <dbReference type="RuleBase" id="RU361259"/>
    </source>
</evidence>
<dbReference type="SUPFAM" id="SSF53448">
    <property type="entry name" value="Nucleotide-diphospho-sugar transferases"/>
    <property type="match status" value="1"/>
</dbReference>
<reference evidence="9 10" key="1">
    <citation type="journal article" date="2018" name="Parasitology">
        <title>The reduced genome of Candidatus Kinetoplastibacterium sorsogonicusi, the endosymbiont of Kentomonas sorsogonicus (Trypanosomatidae): loss of the haem-synthesis pathway.</title>
        <authorList>
            <person name="Silva F.M."/>
            <person name="Kostygov A.Y."/>
            <person name="Spodareva V.V."/>
            <person name="Butenko A."/>
            <person name="Tossou R."/>
            <person name="Lukes J."/>
            <person name="Yurchenko V."/>
            <person name="Alves J.M.P."/>
        </authorList>
    </citation>
    <scope>NUCLEOTIDE SEQUENCE [LARGE SCALE GENOMIC DNA]</scope>
    <source>
        <strain evidence="9 10">MF-08</strain>
    </source>
</reference>
<feature type="domain" description="Nucleotidyl transferase" evidence="8">
    <location>
        <begin position="8"/>
        <end position="266"/>
    </location>
</feature>
<dbReference type="Proteomes" id="UP000266796">
    <property type="component" value="Chromosome"/>
</dbReference>
<evidence type="ECO:0000256" key="3">
    <source>
        <dbReference type="ARBA" id="ARBA00019048"/>
    </source>
</evidence>
<dbReference type="RefSeq" id="WP_108674028.1">
    <property type="nucleotide sequence ID" value="NZ_CP025628.1"/>
</dbReference>
<name>A0A3Q8EYC1_9PROT</name>
<organism evidence="9 10">
    <name type="scientific">Candidatus Kinetoplastidibacterium kentomonadis</name>
    <dbReference type="NCBI Taxonomy" id="1576550"/>
    <lineage>
        <taxon>Bacteria</taxon>
        <taxon>Pseudomonadati</taxon>
        <taxon>Pseudomonadota</taxon>
        <taxon>Betaproteobacteria</taxon>
        <taxon>Candidatus Kinetoplastidibacterium</taxon>
    </lineage>
</organism>
<dbReference type="InterPro" id="IPR005771">
    <property type="entry name" value="GalU_uridylyltTrfase_bac/arc"/>
</dbReference>
<dbReference type="PANTHER" id="PTHR43197">
    <property type="entry name" value="UTP--GLUCOSE-1-PHOSPHATE URIDYLYLTRANSFERASE"/>
    <property type="match status" value="1"/>
</dbReference>
<dbReference type="EMBL" id="CP025628">
    <property type="protein sequence ID" value="AWD32625.1"/>
    <property type="molecule type" value="Genomic_DNA"/>
</dbReference>
<dbReference type="PANTHER" id="PTHR43197:SF1">
    <property type="entry name" value="UTP--GLUCOSE-1-PHOSPHATE URIDYLYLTRANSFERASE"/>
    <property type="match status" value="1"/>
</dbReference>
<dbReference type="OrthoDB" id="9803306at2"/>
<keyword evidence="5 7" id="KW-0548">Nucleotidyltransferase</keyword>
<dbReference type="InterPro" id="IPR005835">
    <property type="entry name" value="NTP_transferase_dom"/>
</dbReference>
<dbReference type="CDD" id="cd02541">
    <property type="entry name" value="UGPase_prokaryotic"/>
    <property type="match status" value="1"/>
</dbReference>
<evidence type="ECO:0000313" key="9">
    <source>
        <dbReference type="EMBL" id="AWD32625.1"/>
    </source>
</evidence>
<evidence type="ECO:0000256" key="6">
    <source>
        <dbReference type="ARBA" id="ARBA00048128"/>
    </source>
</evidence>
<dbReference type="GO" id="GO:0006011">
    <property type="term" value="P:UDP-alpha-D-glucose metabolic process"/>
    <property type="evidence" value="ECO:0007669"/>
    <property type="project" value="InterPro"/>
</dbReference>
<sequence>MGIINKAIFPVGGMGTRLLPATKAMPKEMLSIIDKPILQYAVEEALRSGITELIFITGRNKLIIEDHFDTSPELEQYLLEKEKYQLLKNIKSILPKKAICIYLRQSGPLGLGHAILIAEKIIGKNPFAIILPDDLIDSKIPITKKLINIYKKYQQSILCIEKINVYDSVKYGMVSSKSLNQVLGQINHIVEKPLPINAPSNLAIVGRYILNYDIFDFLKKTPKGINNEIHLTDAISLMIKKHTVLTYKHRGIRYDCGSKQGLFKANIEFGIKYHNLTI</sequence>
<evidence type="ECO:0000256" key="5">
    <source>
        <dbReference type="ARBA" id="ARBA00022695"/>
    </source>
</evidence>
<evidence type="ECO:0000256" key="4">
    <source>
        <dbReference type="ARBA" id="ARBA00022679"/>
    </source>
</evidence>
<gene>
    <name evidence="9" type="primary">gtaB</name>
    <name evidence="9" type="ORF">CKSOR_00519</name>
</gene>
<protein>
    <recommendedName>
        <fullName evidence="3 7">UTP--glucose-1-phosphate uridylyltransferase</fullName>
        <ecNumber evidence="2 7">2.7.7.9</ecNumber>
    </recommendedName>
    <alternativeName>
        <fullName evidence="7">UDP-glucose pyrophosphorylase</fullName>
    </alternativeName>
</protein>
<evidence type="ECO:0000256" key="2">
    <source>
        <dbReference type="ARBA" id="ARBA00012415"/>
    </source>
</evidence>
<dbReference type="EC" id="2.7.7.9" evidence="2 7"/>
<accession>A0A3Q8EYC1</accession>
<comment type="catalytic activity">
    <reaction evidence="6 7">
        <text>alpha-D-glucose 1-phosphate + UTP + H(+) = UDP-alpha-D-glucose + diphosphate</text>
        <dbReference type="Rhea" id="RHEA:19889"/>
        <dbReference type="ChEBI" id="CHEBI:15378"/>
        <dbReference type="ChEBI" id="CHEBI:33019"/>
        <dbReference type="ChEBI" id="CHEBI:46398"/>
        <dbReference type="ChEBI" id="CHEBI:58601"/>
        <dbReference type="ChEBI" id="CHEBI:58885"/>
        <dbReference type="EC" id="2.7.7.9"/>
    </reaction>
</comment>
<evidence type="ECO:0000259" key="8">
    <source>
        <dbReference type="Pfam" id="PF00483"/>
    </source>
</evidence>
<dbReference type="Gene3D" id="3.90.550.10">
    <property type="entry name" value="Spore Coat Polysaccharide Biosynthesis Protein SpsA, Chain A"/>
    <property type="match status" value="1"/>
</dbReference>
<keyword evidence="10" id="KW-1185">Reference proteome</keyword>
<keyword evidence="4 7" id="KW-0808">Transferase</keyword>
<dbReference type="InterPro" id="IPR029044">
    <property type="entry name" value="Nucleotide-diphossugar_trans"/>
</dbReference>
<dbReference type="KEGG" id="kso:CKSOR_00519"/>
<evidence type="ECO:0000313" key="10">
    <source>
        <dbReference type="Proteomes" id="UP000266796"/>
    </source>
</evidence>
<comment type="similarity">
    <text evidence="1 7">Belongs to the UDPGP type 2 family.</text>
</comment>
<dbReference type="GO" id="GO:0003983">
    <property type="term" value="F:UTP:glucose-1-phosphate uridylyltransferase activity"/>
    <property type="evidence" value="ECO:0007669"/>
    <property type="project" value="UniProtKB-EC"/>
</dbReference>
<proteinExistence type="inferred from homology"/>
<evidence type="ECO:0000256" key="1">
    <source>
        <dbReference type="ARBA" id="ARBA00006890"/>
    </source>
</evidence>
<dbReference type="AlphaFoldDB" id="A0A3Q8EYC1"/>